<sequence length="162" mass="16791">GGGTEGARRAPPRTASRAEGGAVPEPTADGAQTGGGPFDVYSPAALSFQVSLTLEALGDLSGALSALGRSRAERQPADVRGHALTQARMGRLLLRCGRLDDACVAWHGFLDGYLRLRSGEAEQAIQGMRRALTPYRSRGAVVDLLARALPGGPDEPPPPPPS</sequence>
<keyword evidence="3" id="KW-1185">Reference proteome</keyword>
<comment type="caution">
    <text evidence="2">The sequence shown here is derived from an EMBL/GenBank/DDBJ whole genome shotgun (WGS) entry which is preliminary data.</text>
</comment>
<protein>
    <submittedName>
        <fullName evidence="2">Uncharacterized protein</fullName>
    </submittedName>
</protein>
<organism evidence="2 3">
    <name type="scientific">Streptomyces daliensis</name>
    <dbReference type="NCBI Taxonomy" id="299421"/>
    <lineage>
        <taxon>Bacteria</taxon>
        <taxon>Bacillati</taxon>
        <taxon>Actinomycetota</taxon>
        <taxon>Actinomycetes</taxon>
        <taxon>Kitasatosporales</taxon>
        <taxon>Streptomycetaceae</taxon>
        <taxon>Streptomyces</taxon>
    </lineage>
</organism>
<dbReference type="EMBL" id="JAGSMN010001387">
    <property type="protein sequence ID" value="MBR7678353.1"/>
    <property type="molecule type" value="Genomic_DNA"/>
</dbReference>
<proteinExistence type="predicted"/>
<feature type="non-terminal residue" evidence="2">
    <location>
        <position position="162"/>
    </location>
</feature>
<gene>
    <name evidence="2" type="ORF">KDA82_36380</name>
</gene>
<evidence type="ECO:0000256" key="1">
    <source>
        <dbReference type="SAM" id="MobiDB-lite"/>
    </source>
</evidence>
<evidence type="ECO:0000313" key="2">
    <source>
        <dbReference type="EMBL" id="MBR7678353.1"/>
    </source>
</evidence>
<feature type="non-terminal residue" evidence="2">
    <location>
        <position position="1"/>
    </location>
</feature>
<reference evidence="2" key="1">
    <citation type="submission" date="2021-04" db="EMBL/GenBank/DDBJ databases">
        <title>Sequencing of actinobacteria type strains.</title>
        <authorList>
            <person name="Nguyen G.-S."/>
            <person name="Wentzel A."/>
        </authorList>
    </citation>
    <scope>NUCLEOTIDE SEQUENCE</scope>
    <source>
        <strain evidence="2">DSM 42095</strain>
    </source>
</reference>
<evidence type="ECO:0000313" key="3">
    <source>
        <dbReference type="Proteomes" id="UP000675554"/>
    </source>
</evidence>
<dbReference type="Proteomes" id="UP000675554">
    <property type="component" value="Unassembled WGS sequence"/>
</dbReference>
<name>A0A8T4J5M4_9ACTN</name>
<accession>A0A8T4J5M4</accession>
<dbReference type="AlphaFoldDB" id="A0A8T4J5M4"/>
<feature type="region of interest" description="Disordered" evidence="1">
    <location>
        <begin position="1"/>
        <end position="36"/>
    </location>
</feature>